<dbReference type="Pfam" id="PF13435">
    <property type="entry name" value="Cytochrome_C554"/>
    <property type="match status" value="1"/>
</dbReference>
<dbReference type="InterPro" id="IPR023155">
    <property type="entry name" value="Cyt_c-552/4"/>
</dbReference>
<protein>
    <submittedName>
        <fullName evidence="3">Ammonia-forming cytochrome c nitrite reductase subunit c552</fullName>
    </submittedName>
</protein>
<evidence type="ECO:0000313" key="3">
    <source>
        <dbReference type="EMBL" id="MBZ7986887.1"/>
    </source>
</evidence>
<dbReference type="SUPFAM" id="SSF48695">
    <property type="entry name" value="Multiheme cytochromes"/>
    <property type="match status" value="1"/>
</dbReference>
<evidence type="ECO:0000313" key="4">
    <source>
        <dbReference type="Proteomes" id="UP000786183"/>
    </source>
</evidence>
<keyword evidence="1" id="KW-0732">Signal</keyword>
<dbReference type="Pfam" id="PF02335">
    <property type="entry name" value="Cytochrom_C552"/>
    <property type="match status" value="1"/>
</dbReference>
<dbReference type="InterPro" id="IPR051829">
    <property type="entry name" value="Multiheme_Cytochr_ET"/>
</dbReference>
<comment type="caution">
    <text evidence="3">The sequence shown here is derived from an EMBL/GenBank/DDBJ whole genome shotgun (WGS) entry which is preliminary data.</text>
</comment>
<evidence type="ECO:0000259" key="2">
    <source>
        <dbReference type="Pfam" id="PF13435"/>
    </source>
</evidence>
<sequence length="643" mass="72078">MKKILLLFACIGLLTANEVKTFQNDGVKPRTLHDYVEQEDDFIEFLKQKHPIFKYEKEGRLDGHYSISNREEEFIEEGGGINFTKDTGRQGAITYRLGVESILDYPNKFVGPKKCGECHPAQYEAWQRSRHAKVVRFPDEIEEANGDMKKPMYGTKEATILPKGVEADDVFAIIGTPRTKYGFIDKWLVRGTYHIVDGKLADGTGTLTAGGNQFSRLWTQFITPEVAQKIATFSPGFPTTLKDFGAQTSSVWGINSYGSTYKGKMLFQPASAYCEVCHSFKFDFKSKEEFLAAIGNKDELRKHTISKGISCEECHGAGGHLYGARGTGMPSNCERCHQRFAYDSEDAKIDPRKPFNTYFKSSCPACGTEGSQLYNSAHYDKGMRCATCHDPHEVTANDWKDPFTKAGLKKTCSDCHETQASMFKYGGPHAKDNCTGCHMPNMMSCENFASIQNPDKAGFDNVRASHIWKIYVDKDAKSVNPPAGKPRDPKTVKGWTFARVDGKYFVDLMWSCGRTSFEDINLVGPGASGCHSAVQSTLPKELHFTSQEQIYDEVQKWQIPVKDAFAKLELAIRQIDRDQAKMDNLSAKTKSDIILLTKEARAIYDKIKADNSYGVHGPKYALKILNEALIYTQRAQELLDGKN</sequence>
<dbReference type="EMBL" id="JACGBB010000003">
    <property type="protein sequence ID" value="MBZ7986887.1"/>
    <property type="molecule type" value="Genomic_DNA"/>
</dbReference>
<accession>A0ABS7WRD6</accession>
<dbReference type="Proteomes" id="UP000786183">
    <property type="component" value="Unassembled WGS sequence"/>
</dbReference>
<dbReference type="Gene3D" id="1.10.1130.10">
    <property type="entry name" value="Flavocytochrome C3, Chain A"/>
    <property type="match status" value="2"/>
</dbReference>
<gene>
    <name evidence="3" type="ORF">AVCANL283_01975</name>
</gene>
<organism evidence="3 4">
    <name type="scientific">Campylobacter canadensis</name>
    <dbReference type="NCBI Taxonomy" id="449520"/>
    <lineage>
        <taxon>Bacteria</taxon>
        <taxon>Pseudomonadati</taxon>
        <taxon>Campylobacterota</taxon>
        <taxon>Epsilonproteobacteria</taxon>
        <taxon>Campylobacterales</taxon>
        <taxon>Campylobacteraceae</taxon>
        <taxon>Campylobacter</taxon>
    </lineage>
</organism>
<dbReference type="PANTHER" id="PTHR35038:SF8">
    <property type="entry name" value="C-TYPE POLYHEME CYTOCHROME OMCC"/>
    <property type="match status" value="1"/>
</dbReference>
<reference evidence="3 4" key="1">
    <citation type="submission" date="2020-07" db="EMBL/GenBank/DDBJ databases">
        <title>Transfer of Campylobacter canadensis to the novel genus Avispirillum gen. nov., that also includes two novel species recovered from migratory waterfowl: Avispirillum anseris sp. nov. and Avispirillum brantae sp. nov.</title>
        <authorList>
            <person name="Miller W.G."/>
            <person name="Chapman M.H."/>
            <person name="Yee E."/>
            <person name="Inglis G.D."/>
        </authorList>
    </citation>
    <scope>NUCLEOTIDE SEQUENCE [LARGE SCALE GENOMIC DNA]</scope>
    <source>
        <strain evidence="3 4">L283</strain>
    </source>
</reference>
<dbReference type="Gene3D" id="3.90.10.10">
    <property type="entry name" value="Cytochrome C3"/>
    <property type="match status" value="1"/>
</dbReference>
<dbReference type="RefSeq" id="WP_172230718.1">
    <property type="nucleotide sequence ID" value="NZ_CP035946.1"/>
</dbReference>
<dbReference type="Gene3D" id="1.20.140.10">
    <property type="entry name" value="Butyryl-CoA Dehydrogenase, subunit A, domain 3"/>
    <property type="match status" value="1"/>
</dbReference>
<dbReference type="InterPro" id="IPR036280">
    <property type="entry name" value="Multihaem_cyt_sf"/>
</dbReference>
<name>A0ABS7WRD6_9BACT</name>
<dbReference type="PANTHER" id="PTHR35038">
    <property type="entry name" value="DISSIMILATORY SULFITE REDUCTASE SIRA"/>
    <property type="match status" value="1"/>
</dbReference>
<evidence type="ECO:0000256" key="1">
    <source>
        <dbReference type="ARBA" id="ARBA00022729"/>
    </source>
</evidence>
<feature type="domain" description="Cytochrome c-552/4" evidence="2">
    <location>
        <begin position="114"/>
        <end position="158"/>
    </location>
</feature>
<dbReference type="InterPro" id="IPR003321">
    <property type="entry name" value="Cyt_c552"/>
</dbReference>
<proteinExistence type="predicted"/>
<dbReference type="CDD" id="cd08168">
    <property type="entry name" value="Cytochrom_C3"/>
    <property type="match status" value="1"/>
</dbReference>
<keyword evidence="4" id="KW-1185">Reference proteome</keyword>